<evidence type="ECO:0000313" key="2">
    <source>
        <dbReference type="EMBL" id="UNI21344.1"/>
    </source>
</evidence>
<organism evidence="2 3">
    <name type="scientific">Purpureocillium takamizusanense</name>
    <dbReference type="NCBI Taxonomy" id="2060973"/>
    <lineage>
        <taxon>Eukaryota</taxon>
        <taxon>Fungi</taxon>
        <taxon>Dikarya</taxon>
        <taxon>Ascomycota</taxon>
        <taxon>Pezizomycotina</taxon>
        <taxon>Sordariomycetes</taxon>
        <taxon>Hypocreomycetidae</taxon>
        <taxon>Hypocreales</taxon>
        <taxon>Ophiocordycipitaceae</taxon>
        <taxon>Purpureocillium</taxon>
    </lineage>
</organism>
<name>A0A9Q8QMB2_9HYPO</name>
<dbReference type="PANTHER" id="PTHR47718:SF3">
    <property type="entry name" value="PROTEIN FAR1-RELATED SEQUENCE 5-LIKE"/>
    <property type="match status" value="1"/>
</dbReference>
<keyword evidence="3" id="KW-1185">Reference proteome</keyword>
<dbReference type="AlphaFoldDB" id="A0A9Q8QMB2"/>
<gene>
    <name evidence="2" type="ORF">JDV02_007342</name>
</gene>
<evidence type="ECO:0000313" key="3">
    <source>
        <dbReference type="Proteomes" id="UP000829364"/>
    </source>
</evidence>
<proteinExistence type="predicted"/>
<accession>A0A9Q8QMB2</accession>
<protein>
    <recommendedName>
        <fullName evidence="4">FAR1 domain-containing protein</fullName>
    </recommendedName>
</protein>
<reference evidence="2" key="1">
    <citation type="submission" date="2021-11" db="EMBL/GenBank/DDBJ databases">
        <title>Purpureocillium_takamizusanense_genome.</title>
        <authorList>
            <person name="Nguyen N.-H."/>
        </authorList>
    </citation>
    <scope>NUCLEOTIDE SEQUENCE</scope>
    <source>
        <strain evidence="2">PT3</strain>
    </source>
</reference>
<dbReference type="RefSeq" id="XP_047844825.1">
    <property type="nucleotide sequence ID" value="XM_047988827.1"/>
</dbReference>
<dbReference type="EMBL" id="CP086360">
    <property type="protein sequence ID" value="UNI21344.1"/>
    <property type="molecule type" value="Genomic_DNA"/>
</dbReference>
<sequence length="183" mass="20038">MSALGAAFSTLEEARAALDEMAKGQGWALAQRTRKLDPQGQVRYLILRCSKGREYRQNPTVASTHETKRRHRVSTQRTGCKVTVTLTFKKDTQKWVTAMPNGDEHNHALLPAQAHTKYRIEGLNALRDRIVSLYNAGVKPTSIATQLRGEAKPDEALAGISSQDVRNVLARHSMGGGASTTGT</sequence>
<dbReference type="PANTHER" id="PTHR47718">
    <property type="entry name" value="OS01G0519700 PROTEIN"/>
    <property type="match status" value="1"/>
</dbReference>
<dbReference type="GeneID" id="72069290"/>
<dbReference type="KEGG" id="ptkz:JDV02_007342"/>
<dbReference type="Proteomes" id="UP000829364">
    <property type="component" value="Chromosome 7"/>
</dbReference>
<evidence type="ECO:0008006" key="4">
    <source>
        <dbReference type="Google" id="ProtNLM"/>
    </source>
</evidence>
<feature type="region of interest" description="Disordered" evidence="1">
    <location>
        <begin position="56"/>
        <end position="76"/>
    </location>
</feature>
<evidence type="ECO:0000256" key="1">
    <source>
        <dbReference type="SAM" id="MobiDB-lite"/>
    </source>
</evidence>
<dbReference type="OrthoDB" id="5151057at2759"/>